<evidence type="ECO:0000313" key="3">
    <source>
        <dbReference type="Proteomes" id="UP000070675"/>
    </source>
</evidence>
<dbReference type="InterPro" id="IPR032675">
    <property type="entry name" value="LRR_dom_sf"/>
</dbReference>
<keyword evidence="3" id="KW-1185">Reference proteome</keyword>
<name>A0A133XQ45_9ACTN</name>
<dbReference type="EMBL" id="LSCR01000042">
    <property type="protein sequence ID" value="KXB33048.1"/>
    <property type="molecule type" value="Genomic_DNA"/>
</dbReference>
<proteinExistence type="predicted"/>
<feature type="compositionally biased region" description="Pro residues" evidence="1">
    <location>
        <begin position="315"/>
        <end position="351"/>
    </location>
</feature>
<dbReference type="Pfam" id="PF03382">
    <property type="entry name" value="DUF285"/>
    <property type="match status" value="1"/>
</dbReference>
<accession>A0A133XQ45</accession>
<gene>
    <name evidence="2" type="ORF">HMPREF3192_01419</name>
</gene>
<dbReference type="Gene3D" id="3.80.10.10">
    <property type="entry name" value="Ribonuclease Inhibitor"/>
    <property type="match status" value="1"/>
</dbReference>
<dbReference type="InterPro" id="IPR042229">
    <property type="entry name" value="Listeria/Bacterioides_rpt_sf"/>
</dbReference>
<dbReference type="PATRIC" id="fig|1393034.3.peg.1382"/>
<evidence type="ECO:0000313" key="2">
    <source>
        <dbReference type="EMBL" id="KXB33048.1"/>
    </source>
</evidence>
<dbReference type="InterPro" id="IPR005046">
    <property type="entry name" value="DUF285"/>
</dbReference>
<evidence type="ECO:0000256" key="1">
    <source>
        <dbReference type="SAM" id="MobiDB-lite"/>
    </source>
</evidence>
<dbReference type="AlphaFoldDB" id="A0A133XQ45"/>
<feature type="region of interest" description="Disordered" evidence="1">
    <location>
        <begin position="312"/>
        <end position="360"/>
    </location>
</feature>
<reference evidence="3" key="1">
    <citation type="submission" date="2016-01" db="EMBL/GenBank/DDBJ databases">
        <authorList>
            <person name="Mitreva M."/>
            <person name="Pepin K.H."/>
            <person name="Mihindukulasuriya K.A."/>
            <person name="Fulton R."/>
            <person name="Fronick C."/>
            <person name="O'Laughlin M."/>
            <person name="Miner T."/>
            <person name="Herter B."/>
            <person name="Rosa B.A."/>
            <person name="Cordes M."/>
            <person name="Tomlinson C."/>
            <person name="Wollam A."/>
            <person name="Palsikar V.B."/>
            <person name="Mardis E.R."/>
            <person name="Wilson R.K."/>
        </authorList>
    </citation>
    <scope>NUCLEOTIDE SEQUENCE [LARGE SCALE GENOMIC DNA]</scope>
    <source>
        <strain evidence="3">DNF00019</strain>
    </source>
</reference>
<sequence length="391" mass="42467">MEEGNVSGWKTDRVTDSALMFYNCQALTKLDVSAWNMQRNKNIQMMFYWCLNLPELDTSAWTLSPEAKTSSFSTGASRAFGRLLSLTELDVTKLGHCYHKGMVELNTLKVSDAAGNEQAYPAALETLKMNTYKDTQSGPNNSSVTRDFTQAKDFHTSFILPEKSHWNVYRLDGAATRQKKIATYDTDAAGLMQMTNVNPRITETESLQQDTNYEFHMAHKLTFDPNGGTLASGTLDYIYVDRHGVVKADGIVDKTAHPTGKNPQAQIAAGLTPPAEKGKFLYWSTTPDGSSDALATGMTITKDVTLYAIYAPKSQPTPPTPPAPNPQPTPGKPAPKPEAPAGKPTPKPAAPAAPTAKLPKTGDVSQAMMPLVAIFSAAGVVMARLHRRNKA</sequence>
<protein>
    <submittedName>
        <fullName evidence="2">LPXTG-motif protein cell wall anchor domain protein</fullName>
    </submittedName>
</protein>
<dbReference type="Gene3D" id="2.60.40.4270">
    <property type="entry name" value="Listeria-Bacteroides repeat domain"/>
    <property type="match status" value="1"/>
</dbReference>
<dbReference type="Proteomes" id="UP000070675">
    <property type="component" value="Unassembled WGS sequence"/>
</dbReference>
<dbReference type="RefSeq" id="WP_082715691.1">
    <property type="nucleotide sequence ID" value="NZ_KQ959516.1"/>
</dbReference>
<organism evidence="2 3">
    <name type="scientific">Atopobium deltae</name>
    <dbReference type="NCBI Taxonomy" id="1393034"/>
    <lineage>
        <taxon>Bacteria</taxon>
        <taxon>Bacillati</taxon>
        <taxon>Actinomycetota</taxon>
        <taxon>Coriobacteriia</taxon>
        <taxon>Coriobacteriales</taxon>
        <taxon>Atopobiaceae</taxon>
        <taxon>Atopobium</taxon>
    </lineage>
</organism>
<comment type="caution">
    <text evidence="2">The sequence shown here is derived from an EMBL/GenBank/DDBJ whole genome shotgun (WGS) entry which is preliminary data.</text>
</comment>